<dbReference type="InterPro" id="IPR050266">
    <property type="entry name" value="AB_hydrolase_sf"/>
</dbReference>
<keyword evidence="1" id="KW-0812">Transmembrane</keyword>
<feature type="domain" description="AB hydrolase-1" evidence="2">
    <location>
        <begin position="65"/>
        <end position="304"/>
    </location>
</feature>
<dbReference type="InterPro" id="IPR000639">
    <property type="entry name" value="Epox_hydrolase-like"/>
</dbReference>
<reference evidence="4" key="1">
    <citation type="submission" date="2018-05" db="EMBL/GenBank/DDBJ databases">
        <title>Complete Genome Sequence of Methylobacterium sp. 17SD2-17.</title>
        <authorList>
            <person name="Srinivasan S."/>
        </authorList>
    </citation>
    <scope>NUCLEOTIDE SEQUENCE [LARGE SCALE GENOMIC DNA]</scope>
    <source>
        <strain evidence="4">17SD2-17</strain>
    </source>
</reference>
<dbReference type="EMBL" id="CP029550">
    <property type="protein sequence ID" value="AWN40764.1"/>
    <property type="molecule type" value="Genomic_DNA"/>
</dbReference>
<dbReference type="PRINTS" id="PR00111">
    <property type="entry name" value="ABHYDROLASE"/>
</dbReference>
<keyword evidence="3" id="KW-0378">Hydrolase</keyword>
<sequence length="326" mass="35208">MIVVDSTHGSVWLWTLIALIAALVALALVNYAVARLAERRHPPTGAFLQVGSVRLHYHDQGTGAPIILLHGNAVSGDDFDTSGVAERLRATYRVIIFDRPGFGHSTRPRGQLWTASEQADLIHAALLQLGVQRAVVVGHSWGTLVALALAERHPTSTAGLVLISGYYFPTPRLDSLMVAPVATPVLGDILRYTISPLFGWMTMPAMKRAMFAPSAVTERFDREYSPAMALRPWQIRATASDGALMVMDASRLSGRYGALSTPVSILAGDGDKVVGPEQAQRLQRVVPSGTVEVIRAAGHMVHHVATERVVQVIEQLAKVAYSRGTD</sequence>
<evidence type="ECO:0000313" key="4">
    <source>
        <dbReference type="Proteomes" id="UP000245926"/>
    </source>
</evidence>
<evidence type="ECO:0000313" key="3">
    <source>
        <dbReference type="EMBL" id="AWN40764.1"/>
    </source>
</evidence>
<dbReference type="RefSeq" id="WP_109889194.1">
    <property type="nucleotide sequence ID" value="NZ_CP029550.1"/>
</dbReference>
<organism evidence="3 4">
    <name type="scientific">Methylobacterium durans</name>
    <dbReference type="NCBI Taxonomy" id="2202825"/>
    <lineage>
        <taxon>Bacteria</taxon>
        <taxon>Pseudomonadati</taxon>
        <taxon>Pseudomonadota</taxon>
        <taxon>Alphaproteobacteria</taxon>
        <taxon>Hyphomicrobiales</taxon>
        <taxon>Methylobacteriaceae</taxon>
        <taxon>Methylobacterium</taxon>
    </lineage>
</organism>
<evidence type="ECO:0000256" key="1">
    <source>
        <dbReference type="SAM" id="Phobius"/>
    </source>
</evidence>
<dbReference type="Proteomes" id="UP000245926">
    <property type="component" value="Chromosome"/>
</dbReference>
<dbReference type="OrthoDB" id="9815441at2"/>
<dbReference type="Pfam" id="PF00561">
    <property type="entry name" value="Abhydrolase_1"/>
    <property type="match status" value="1"/>
</dbReference>
<dbReference type="KEGG" id="mets:DK389_09785"/>
<proteinExistence type="predicted"/>
<dbReference type="InterPro" id="IPR000073">
    <property type="entry name" value="AB_hydrolase_1"/>
</dbReference>
<dbReference type="GO" id="GO:0016787">
    <property type="term" value="F:hydrolase activity"/>
    <property type="evidence" value="ECO:0007669"/>
    <property type="project" value="UniProtKB-KW"/>
</dbReference>
<evidence type="ECO:0000259" key="2">
    <source>
        <dbReference type="Pfam" id="PF00561"/>
    </source>
</evidence>
<dbReference type="InterPro" id="IPR029058">
    <property type="entry name" value="AB_hydrolase_fold"/>
</dbReference>
<dbReference type="SUPFAM" id="SSF53474">
    <property type="entry name" value="alpha/beta-Hydrolases"/>
    <property type="match status" value="1"/>
</dbReference>
<keyword evidence="1" id="KW-0472">Membrane</keyword>
<dbReference type="PANTHER" id="PTHR43798">
    <property type="entry name" value="MONOACYLGLYCEROL LIPASE"/>
    <property type="match status" value="1"/>
</dbReference>
<name>A0A2U8W3T7_9HYPH</name>
<dbReference type="PRINTS" id="PR00412">
    <property type="entry name" value="EPOXHYDRLASE"/>
</dbReference>
<keyword evidence="4" id="KW-1185">Reference proteome</keyword>
<protein>
    <submittedName>
        <fullName evidence="3">Alpha/beta hydrolase</fullName>
    </submittedName>
</protein>
<keyword evidence="1" id="KW-1133">Transmembrane helix</keyword>
<dbReference type="AlphaFoldDB" id="A0A2U8W3T7"/>
<gene>
    <name evidence="3" type="ORF">DK389_09785</name>
</gene>
<dbReference type="Gene3D" id="3.40.50.1820">
    <property type="entry name" value="alpha/beta hydrolase"/>
    <property type="match status" value="1"/>
</dbReference>
<feature type="transmembrane region" description="Helical" evidence="1">
    <location>
        <begin position="12"/>
        <end position="33"/>
    </location>
</feature>
<accession>A0A2U8W3T7</accession>